<dbReference type="Gene3D" id="2.60.40.10">
    <property type="entry name" value="Immunoglobulins"/>
    <property type="match status" value="2"/>
</dbReference>
<feature type="domain" description="BACON" evidence="2">
    <location>
        <begin position="154"/>
        <end position="205"/>
    </location>
</feature>
<dbReference type="InterPro" id="IPR013783">
    <property type="entry name" value="Ig-like_fold"/>
</dbReference>
<proteinExistence type="predicted"/>
<accession>A0A1G6G0L3</accession>
<evidence type="ECO:0000313" key="4">
    <source>
        <dbReference type="Proteomes" id="UP000183670"/>
    </source>
</evidence>
<reference evidence="3 4" key="1">
    <citation type="submission" date="2016-10" db="EMBL/GenBank/DDBJ databases">
        <authorList>
            <person name="de Groot N.N."/>
        </authorList>
    </citation>
    <scope>NUCLEOTIDE SEQUENCE [LARGE SCALE GENOMIC DNA]</scope>
    <source>
        <strain evidence="3 4">NLAE-zl-C500</strain>
    </source>
</reference>
<gene>
    <name evidence="3" type="ORF">SAMN05192581_1002116</name>
</gene>
<evidence type="ECO:0000259" key="2">
    <source>
        <dbReference type="Pfam" id="PF13004"/>
    </source>
</evidence>
<feature type="domain" description="BACON" evidence="2">
    <location>
        <begin position="67"/>
        <end position="116"/>
    </location>
</feature>
<protein>
    <submittedName>
        <fullName evidence="3">Major paralogous domain-containing protein</fullName>
    </submittedName>
</protein>
<sequence length="531" mass="57621">MTKKYTNFFLSALLALCVITGCDDKDDDAPAITVSSNSVTILATGGEESIEITTNQSEWTATRPELDSWCTLKTNGNALKISASANETITPRSTMITVTAGVGSNAKTQEITVTQKAADPSLEITGTPVHLDAAGTAIELTVTTNTGVWNASRPDGDTWCILSQEGDKLTVSAEAYTVNAERKTTVTVTYGEDASLTPKTFEVTQQGAAPVYAIEIPSDFSTGDVQKVMYQNVKVAEVCREYIRIASSSIDKQMIVIYPVTTEGKTDLTKGFTIPDGGAIVWDIATNTCTYTPGTESALSKVYLAEGDFSSTTTATSPINAMVEAELLTDTRPNDTRFNYKIVKIGTQYWMAENLKAQNYLNGTEIPRITNSTDWNSNTTGAHRLPFADTQSFLTFGAFYNGYAMYNEAGLAPEGWIVPSNTEWDKLKKYIGTNSGQKMKSKLTSYWGGTTAGAGTNITGFDAIAAGFYSSATSDEENGKKATFWSTTKSLNLIVKKQTPCFYYLDSSSKIFVYGNEHDFIFGHSIRCVRK</sequence>
<dbReference type="Proteomes" id="UP000183670">
    <property type="component" value="Unassembled WGS sequence"/>
</dbReference>
<evidence type="ECO:0000259" key="1">
    <source>
        <dbReference type="Pfam" id="PF09603"/>
    </source>
</evidence>
<name>A0A1G6G0L3_BACOV</name>
<dbReference type="CDD" id="cd14948">
    <property type="entry name" value="BACON"/>
    <property type="match status" value="2"/>
</dbReference>
<dbReference type="NCBIfam" id="TIGR02145">
    <property type="entry name" value="Fib_succ_major"/>
    <property type="match status" value="1"/>
</dbReference>
<dbReference type="Pfam" id="PF13004">
    <property type="entry name" value="BACON"/>
    <property type="match status" value="2"/>
</dbReference>
<dbReference type="Pfam" id="PF09603">
    <property type="entry name" value="Fib_succ_major"/>
    <property type="match status" value="1"/>
</dbReference>
<organism evidence="3 4">
    <name type="scientific">Bacteroides ovatus</name>
    <dbReference type="NCBI Taxonomy" id="28116"/>
    <lineage>
        <taxon>Bacteria</taxon>
        <taxon>Pseudomonadati</taxon>
        <taxon>Bacteroidota</taxon>
        <taxon>Bacteroidia</taxon>
        <taxon>Bacteroidales</taxon>
        <taxon>Bacteroidaceae</taxon>
        <taxon>Bacteroides</taxon>
    </lineage>
</organism>
<evidence type="ECO:0000313" key="3">
    <source>
        <dbReference type="EMBL" id="SDB75492.1"/>
    </source>
</evidence>
<dbReference type="PROSITE" id="PS51257">
    <property type="entry name" value="PROKAR_LIPOPROTEIN"/>
    <property type="match status" value="1"/>
</dbReference>
<dbReference type="InterPro" id="IPR011871">
    <property type="entry name" value="Fib_succ_major"/>
</dbReference>
<dbReference type="InterPro" id="IPR024361">
    <property type="entry name" value="BACON"/>
</dbReference>
<dbReference type="EMBL" id="FMYE01000002">
    <property type="protein sequence ID" value="SDB75492.1"/>
    <property type="molecule type" value="Genomic_DNA"/>
</dbReference>
<dbReference type="RefSeq" id="WP_074556581.1">
    <property type="nucleotide sequence ID" value="NZ_FMYE01000002.1"/>
</dbReference>
<feature type="domain" description="Fibrobacter succinogenes major paralogous" evidence="1">
    <location>
        <begin position="343"/>
        <end position="530"/>
    </location>
</feature>
<dbReference type="AlphaFoldDB" id="A0A1G6G0L3"/>